<gene>
    <name evidence="1" type="ordered locus">MTR_6g087800</name>
</gene>
<dbReference type="AlphaFoldDB" id="G7KPE6"/>
<proteinExistence type="predicted"/>
<evidence type="ECO:0000313" key="2">
    <source>
        <dbReference type="EnsemblPlants" id="AES76835"/>
    </source>
</evidence>
<dbReference type="EnsemblPlants" id="AES76835">
    <property type="protein sequence ID" value="AES76835"/>
    <property type="gene ID" value="MTR_6g087800"/>
</dbReference>
<reference evidence="2" key="3">
    <citation type="submission" date="2015-04" db="UniProtKB">
        <authorList>
            <consortium name="EnsemblPlants"/>
        </authorList>
    </citation>
    <scope>IDENTIFICATION</scope>
    <source>
        <strain evidence="2">cv. Jemalong A17</strain>
    </source>
</reference>
<name>G7KPE6_MEDTR</name>
<reference evidence="1 3" key="2">
    <citation type="journal article" date="2014" name="BMC Genomics">
        <title>An improved genome release (version Mt4.0) for the model legume Medicago truncatula.</title>
        <authorList>
            <person name="Tang H."/>
            <person name="Krishnakumar V."/>
            <person name="Bidwell S."/>
            <person name="Rosen B."/>
            <person name="Chan A."/>
            <person name="Zhou S."/>
            <person name="Gentzbittel L."/>
            <person name="Childs K.L."/>
            <person name="Yandell M."/>
            <person name="Gundlach H."/>
            <person name="Mayer K.F."/>
            <person name="Schwartz D.C."/>
            <person name="Town C.D."/>
        </authorList>
    </citation>
    <scope>GENOME REANNOTATION</scope>
    <source>
        <strain evidence="2 3">cv. Jemalong A17</strain>
    </source>
</reference>
<protein>
    <submittedName>
        <fullName evidence="1 2">Uncharacterized protein</fullName>
    </submittedName>
</protein>
<reference evidence="1 3" key="1">
    <citation type="journal article" date="2011" name="Nature">
        <title>The Medicago genome provides insight into the evolution of rhizobial symbioses.</title>
        <authorList>
            <person name="Young N.D."/>
            <person name="Debelle F."/>
            <person name="Oldroyd G.E."/>
            <person name="Geurts R."/>
            <person name="Cannon S.B."/>
            <person name="Udvardi M.K."/>
            <person name="Benedito V.A."/>
            <person name="Mayer K.F."/>
            <person name="Gouzy J."/>
            <person name="Schoof H."/>
            <person name="Van de Peer Y."/>
            <person name="Proost S."/>
            <person name="Cook D.R."/>
            <person name="Meyers B.C."/>
            <person name="Spannagl M."/>
            <person name="Cheung F."/>
            <person name="De Mita S."/>
            <person name="Krishnakumar V."/>
            <person name="Gundlach H."/>
            <person name="Zhou S."/>
            <person name="Mudge J."/>
            <person name="Bharti A.K."/>
            <person name="Murray J.D."/>
            <person name="Naoumkina M.A."/>
            <person name="Rosen B."/>
            <person name="Silverstein K.A."/>
            <person name="Tang H."/>
            <person name="Rombauts S."/>
            <person name="Zhao P.X."/>
            <person name="Zhou P."/>
            <person name="Barbe V."/>
            <person name="Bardou P."/>
            <person name="Bechner M."/>
            <person name="Bellec A."/>
            <person name="Berger A."/>
            <person name="Berges H."/>
            <person name="Bidwell S."/>
            <person name="Bisseling T."/>
            <person name="Choisne N."/>
            <person name="Couloux A."/>
            <person name="Denny R."/>
            <person name="Deshpande S."/>
            <person name="Dai X."/>
            <person name="Doyle J.J."/>
            <person name="Dudez A.M."/>
            <person name="Farmer A.D."/>
            <person name="Fouteau S."/>
            <person name="Franken C."/>
            <person name="Gibelin C."/>
            <person name="Gish J."/>
            <person name="Goldstein S."/>
            <person name="Gonzalez A.J."/>
            <person name="Green P.J."/>
            <person name="Hallab A."/>
            <person name="Hartog M."/>
            <person name="Hua A."/>
            <person name="Humphray S.J."/>
            <person name="Jeong D.H."/>
            <person name="Jing Y."/>
            <person name="Jocker A."/>
            <person name="Kenton S.M."/>
            <person name="Kim D.J."/>
            <person name="Klee K."/>
            <person name="Lai H."/>
            <person name="Lang C."/>
            <person name="Lin S."/>
            <person name="Macmil S.L."/>
            <person name="Magdelenat G."/>
            <person name="Matthews L."/>
            <person name="McCorrison J."/>
            <person name="Monaghan E.L."/>
            <person name="Mun J.H."/>
            <person name="Najar F.Z."/>
            <person name="Nicholson C."/>
            <person name="Noirot C."/>
            <person name="O'Bleness M."/>
            <person name="Paule C.R."/>
            <person name="Poulain J."/>
            <person name="Prion F."/>
            <person name="Qin B."/>
            <person name="Qu C."/>
            <person name="Retzel E.F."/>
            <person name="Riddle C."/>
            <person name="Sallet E."/>
            <person name="Samain S."/>
            <person name="Samson N."/>
            <person name="Sanders I."/>
            <person name="Saurat O."/>
            <person name="Scarpelli C."/>
            <person name="Schiex T."/>
            <person name="Segurens B."/>
            <person name="Severin A.J."/>
            <person name="Sherrier D.J."/>
            <person name="Shi R."/>
            <person name="Sims S."/>
            <person name="Singer S.R."/>
            <person name="Sinharoy S."/>
            <person name="Sterck L."/>
            <person name="Viollet A."/>
            <person name="Wang B.B."/>
            <person name="Wang K."/>
            <person name="Wang M."/>
            <person name="Wang X."/>
            <person name="Warfsmann J."/>
            <person name="Weissenbach J."/>
            <person name="White D.D."/>
            <person name="White J.D."/>
            <person name="Wiley G.B."/>
            <person name="Wincker P."/>
            <person name="Xing Y."/>
            <person name="Yang L."/>
            <person name="Yao Z."/>
            <person name="Ying F."/>
            <person name="Zhai J."/>
            <person name="Zhou L."/>
            <person name="Zuber A."/>
            <person name="Denarie J."/>
            <person name="Dixon R.A."/>
            <person name="May G.D."/>
            <person name="Schwartz D.C."/>
            <person name="Rogers J."/>
            <person name="Quetier F."/>
            <person name="Town C.D."/>
            <person name="Roe B.A."/>
        </authorList>
    </citation>
    <scope>NUCLEOTIDE SEQUENCE [LARGE SCALE GENOMIC DNA]</scope>
    <source>
        <strain evidence="1">A17</strain>
        <strain evidence="2 3">cv. Jemalong A17</strain>
    </source>
</reference>
<dbReference type="EMBL" id="CM001222">
    <property type="protein sequence ID" value="AES76835.1"/>
    <property type="molecule type" value="Genomic_DNA"/>
</dbReference>
<organism evidence="1 3">
    <name type="scientific">Medicago truncatula</name>
    <name type="common">Barrel medic</name>
    <name type="synonym">Medicago tribuloides</name>
    <dbReference type="NCBI Taxonomy" id="3880"/>
    <lineage>
        <taxon>Eukaryota</taxon>
        <taxon>Viridiplantae</taxon>
        <taxon>Streptophyta</taxon>
        <taxon>Embryophyta</taxon>
        <taxon>Tracheophyta</taxon>
        <taxon>Spermatophyta</taxon>
        <taxon>Magnoliopsida</taxon>
        <taxon>eudicotyledons</taxon>
        <taxon>Gunneridae</taxon>
        <taxon>Pentapetalae</taxon>
        <taxon>rosids</taxon>
        <taxon>fabids</taxon>
        <taxon>Fabales</taxon>
        <taxon>Fabaceae</taxon>
        <taxon>Papilionoideae</taxon>
        <taxon>50 kb inversion clade</taxon>
        <taxon>NPAAA clade</taxon>
        <taxon>Hologalegina</taxon>
        <taxon>IRL clade</taxon>
        <taxon>Trifolieae</taxon>
        <taxon>Medicago</taxon>
    </lineage>
</organism>
<evidence type="ECO:0000313" key="3">
    <source>
        <dbReference type="Proteomes" id="UP000002051"/>
    </source>
</evidence>
<sequence>MVLGATLLNGFAADKFNSMNLERRLIMQLGSRLSGQSIRLNRSAQAKKNKFFRRSGSGLSKPGLAWPIPIPSESVVI</sequence>
<accession>G7KPE6</accession>
<keyword evidence="3" id="KW-1185">Reference proteome</keyword>
<dbReference type="PaxDb" id="3880-AES76835"/>
<dbReference type="HOGENOM" id="CLU_2641895_0_0_1"/>
<evidence type="ECO:0000313" key="1">
    <source>
        <dbReference type="EMBL" id="AES76835.1"/>
    </source>
</evidence>
<dbReference type="Proteomes" id="UP000002051">
    <property type="component" value="Chromosome 6"/>
</dbReference>